<sequence>MYIPNSADRQEEDLSQISARAMKLLKNFHVRDPQSGVDLMGIWRDNFRKWMCVVLFQPLIKLMETSDRMIESEAAKGLPTATGSAGFCASSTSSLFNNPFSCSSSSKLTTQPPVSATGQKVSPGQWLEHNHSDIKAKGLVHQHRKLQRFLDLPGYPPQSKPYVRKRLGVFGQGHCVSAFKWDRSSSASSEEAWGPVPTDAEIVLHVFVCFFDVVLPPPPFGSAAPAVAGQPGMGAFSGSASLFGGGVGSGLASKSAMNIPPSNSDDPKTNAFWRTSNESCAFSSRRLARASDEQVRKSDAVIMQHVGTKKSIGGTCPRYALLCDGCEWIVSQGEHNVWECLVLFLLHRAKKGGVLDGVDLQEEIFTSFMSAMTTDAVVAVAGEVKADNEVAYHSLLSVLHPWSQQLQDVDLMEAHKL</sequence>
<dbReference type="GO" id="GO:0016020">
    <property type="term" value="C:membrane"/>
    <property type="evidence" value="ECO:0007669"/>
    <property type="project" value="TreeGrafter"/>
</dbReference>
<reference evidence="1" key="1">
    <citation type="submission" date="2021-01" db="EMBL/GenBank/DDBJ databases">
        <authorList>
            <person name="Corre E."/>
            <person name="Pelletier E."/>
            <person name="Niang G."/>
            <person name="Scheremetjew M."/>
            <person name="Finn R."/>
            <person name="Kale V."/>
            <person name="Holt S."/>
            <person name="Cochrane G."/>
            <person name="Meng A."/>
            <person name="Brown T."/>
            <person name="Cohen L."/>
        </authorList>
    </citation>
    <scope>NUCLEOTIDE SEQUENCE</scope>
    <source>
        <strain evidence="1">CCMP281</strain>
    </source>
</reference>
<protein>
    <submittedName>
        <fullName evidence="1">Uncharacterized protein</fullName>
    </submittedName>
</protein>
<organism evidence="1">
    <name type="scientific">Haptolina ericina</name>
    <dbReference type="NCBI Taxonomy" id="156174"/>
    <lineage>
        <taxon>Eukaryota</taxon>
        <taxon>Haptista</taxon>
        <taxon>Haptophyta</taxon>
        <taxon>Prymnesiophyceae</taxon>
        <taxon>Prymnesiales</taxon>
        <taxon>Prymnesiaceae</taxon>
        <taxon>Haptolina</taxon>
    </lineage>
</organism>
<gene>
    <name evidence="1" type="ORF">HERI1096_LOCUS32438</name>
</gene>
<dbReference type="AlphaFoldDB" id="A0A7S3FCY5"/>
<proteinExistence type="predicted"/>
<dbReference type="EMBL" id="HBHX01058768">
    <property type="protein sequence ID" value="CAE0138816.1"/>
    <property type="molecule type" value="Transcribed_RNA"/>
</dbReference>
<dbReference type="InterPro" id="IPR019176">
    <property type="entry name" value="Cytochrome_B561-rel"/>
</dbReference>
<dbReference type="PANTHER" id="PTHR21780">
    <property type="entry name" value="TRANSMEMBRANE PROTEIN 209"/>
    <property type="match status" value="1"/>
</dbReference>
<name>A0A7S3FCY5_9EUKA</name>
<evidence type="ECO:0000313" key="1">
    <source>
        <dbReference type="EMBL" id="CAE0138816.1"/>
    </source>
</evidence>
<accession>A0A7S3FCY5</accession>
<dbReference type="Pfam" id="PF09786">
    <property type="entry name" value="CytochromB561_N"/>
    <property type="match status" value="1"/>
</dbReference>
<dbReference type="PANTHER" id="PTHR21780:SF0">
    <property type="entry name" value="TRANSMEMBRANE PROTEIN 209"/>
    <property type="match status" value="1"/>
</dbReference>